<evidence type="ECO:0000313" key="4">
    <source>
        <dbReference type="EMBL" id="THH15916.1"/>
    </source>
</evidence>
<evidence type="ECO:0000313" key="5">
    <source>
        <dbReference type="Proteomes" id="UP000310158"/>
    </source>
</evidence>
<evidence type="ECO:0000256" key="2">
    <source>
        <dbReference type="ARBA" id="ARBA00022857"/>
    </source>
</evidence>
<keyword evidence="2" id="KW-0521">NADP</keyword>
<evidence type="ECO:0008006" key="6">
    <source>
        <dbReference type="Google" id="ProtNLM"/>
    </source>
</evidence>
<organism evidence="4 5">
    <name type="scientific">Bondarzewia mesenterica</name>
    <dbReference type="NCBI Taxonomy" id="1095465"/>
    <lineage>
        <taxon>Eukaryota</taxon>
        <taxon>Fungi</taxon>
        <taxon>Dikarya</taxon>
        <taxon>Basidiomycota</taxon>
        <taxon>Agaricomycotina</taxon>
        <taxon>Agaricomycetes</taxon>
        <taxon>Russulales</taxon>
        <taxon>Bondarzewiaceae</taxon>
        <taxon>Bondarzewia</taxon>
    </lineage>
</organism>
<accession>A0A4S4LTY4</accession>
<dbReference type="AlphaFoldDB" id="A0A4S4LTY4"/>
<dbReference type="Pfam" id="PF00106">
    <property type="entry name" value="adh_short"/>
    <property type="match status" value="1"/>
</dbReference>
<dbReference type="OrthoDB" id="191139at2759"/>
<dbReference type="SUPFAM" id="SSF51735">
    <property type="entry name" value="NAD(P)-binding Rossmann-fold domains"/>
    <property type="match status" value="1"/>
</dbReference>
<dbReference type="InterPro" id="IPR002347">
    <property type="entry name" value="SDR_fam"/>
</dbReference>
<dbReference type="PANTHER" id="PTHR24320:SF236">
    <property type="entry name" value="SHORT-CHAIN DEHYDROGENASE-RELATED"/>
    <property type="match status" value="1"/>
</dbReference>
<name>A0A4S4LTY4_9AGAM</name>
<dbReference type="Proteomes" id="UP000310158">
    <property type="component" value="Unassembled WGS sequence"/>
</dbReference>
<gene>
    <name evidence="4" type="ORF">EW146_g4640</name>
</gene>
<proteinExistence type="inferred from homology"/>
<dbReference type="Gene3D" id="3.40.50.720">
    <property type="entry name" value="NAD(P)-binding Rossmann-like Domain"/>
    <property type="match status" value="1"/>
</dbReference>
<dbReference type="GO" id="GO:0016491">
    <property type="term" value="F:oxidoreductase activity"/>
    <property type="evidence" value="ECO:0007669"/>
    <property type="project" value="UniProtKB-KW"/>
</dbReference>
<protein>
    <recommendedName>
        <fullName evidence="6">NAD(P)-binding protein</fullName>
    </recommendedName>
</protein>
<keyword evidence="3" id="KW-0560">Oxidoreductase</keyword>
<dbReference type="PRINTS" id="PR00081">
    <property type="entry name" value="GDHRDH"/>
</dbReference>
<keyword evidence="5" id="KW-1185">Reference proteome</keyword>
<dbReference type="EMBL" id="SGPL01000183">
    <property type="protein sequence ID" value="THH15916.1"/>
    <property type="molecule type" value="Genomic_DNA"/>
</dbReference>
<sequence>MGTALSFLWAYFPPKPTFSVDDIPDLTGKVIMVTGGNTGIGKETIKGLLQHNATVYLAARSPSKAKEAIEELKASTGKEARFLQLDLSDLKSIKQSAREFTENEKELHVLINNAGVMMPPIEQVTKDGYDLQFGTNVLGKELLSTMISDLLSLEGPFYFTKLLFPVLLSTAKTSGNARVVTVASGAGLMMDSIKFDTLKDGSARKKLSKAGLYLQSKLGDLVYATELTRRYGDQGIVSVSLDPGTLKTDLSRHVNSLIQRAILKIISYPVSYGALTPLYVATLPDGASLSGKFFVPWAREGKLSKDSLDPQLGKDLWAWMEEQVAPFESYFISYPLGSGDDGKWISYDELDGSGITHLNMAVFSPLIRELDIFLGFWRDWSTTIIPGSIFAITGVDQDRINKPDRPIPSGKVTVSGAKRHWVVVFPPFTGIALYEPSLLPENCVAMTTGTWAFLSASWKTIAPATSKSDIHVYAVALWAGLIKATMQLGCQ</sequence>
<comment type="caution">
    <text evidence="4">The sequence shown here is derived from an EMBL/GenBank/DDBJ whole genome shotgun (WGS) entry which is preliminary data.</text>
</comment>
<evidence type="ECO:0000256" key="3">
    <source>
        <dbReference type="ARBA" id="ARBA00023002"/>
    </source>
</evidence>
<dbReference type="PANTHER" id="PTHR24320">
    <property type="entry name" value="RETINOL DEHYDROGENASE"/>
    <property type="match status" value="1"/>
</dbReference>
<comment type="similarity">
    <text evidence="1">Belongs to the short-chain dehydrogenases/reductases (SDR) family.</text>
</comment>
<dbReference type="InterPro" id="IPR036291">
    <property type="entry name" value="NAD(P)-bd_dom_sf"/>
</dbReference>
<reference evidence="4 5" key="1">
    <citation type="submission" date="2019-02" db="EMBL/GenBank/DDBJ databases">
        <title>Genome sequencing of the rare red list fungi Bondarzewia mesenterica.</title>
        <authorList>
            <person name="Buettner E."/>
            <person name="Kellner H."/>
        </authorList>
    </citation>
    <scope>NUCLEOTIDE SEQUENCE [LARGE SCALE GENOMIC DNA]</scope>
    <source>
        <strain evidence="4 5">DSM 108281</strain>
    </source>
</reference>
<evidence type="ECO:0000256" key="1">
    <source>
        <dbReference type="ARBA" id="ARBA00006484"/>
    </source>
</evidence>